<keyword evidence="1" id="KW-0472">Membrane</keyword>
<name>A0AAD8INR9_9APIA</name>
<proteinExistence type="predicted"/>
<feature type="transmembrane region" description="Helical" evidence="1">
    <location>
        <begin position="140"/>
        <end position="160"/>
    </location>
</feature>
<dbReference type="AlphaFoldDB" id="A0AAD8INR9"/>
<dbReference type="GO" id="GO:0046527">
    <property type="term" value="F:glucosyltransferase activity"/>
    <property type="evidence" value="ECO:0007669"/>
    <property type="project" value="TreeGrafter"/>
</dbReference>
<dbReference type="Proteomes" id="UP001237642">
    <property type="component" value="Unassembled WGS sequence"/>
</dbReference>
<sequence length="197" mass="22541">MCFNFMFLGAETTSTILSNNLFVVVAGSNDIINTYFNNPIRRLHYDYSSYTDLLIYSASGFVQPNVVEDYDDWSKWISQHGGIGIPAVRSWESWWAEEQENLRCTGLIGQLAEIILFICFFIYQYGIVYHLHVASNDKSIMVYALSWLVIITVMIIFKVLSQLLRKAKERNLVIPNAKQAGSEQGTFEGATVYHDKK</sequence>
<organism evidence="2 3">
    <name type="scientific">Heracleum sosnowskyi</name>
    <dbReference type="NCBI Taxonomy" id="360622"/>
    <lineage>
        <taxon>Eukaryota</taxon>
        <taxon>Viridiplantae</taxon>
        <taxon>Streptophyta</taxon>
        <taxon>Embryophyta</taxon>
        <taxon>Tracheophyta</taxon>
        <taxon>Spermatophyta</taxon>
        <taxon>Magnoliopsida</taxon>
        <taxon>eudicotyledons</taxon>
        <taxon>Gunneridae</taxon>
        <taxon>Pentapetalae</taxon>
        <taxon>asterids</taxon>
        <taxon>campanulids</taxon>
        <taxon>Apiales</taxon>
        <taxon>Apiaceae</taxon>
        <taxon>Apioideae</taxon>
        <taxon>apioid superclade</taxon>
        <taxon>Tordylieae</taxon>
        <taxon>Tordyliinae</taxon>
        <taxon>Heracleum</taxon>
    </lineage>
</organism>
<reference evidence="2" key="2">
    <citation type="submission" date="2023-05" db="EMBL/GenBank/DDBJ databases">
        <authorList>
            <person name="Schelkunov M.I."/>
        </authorList>
    </citation>
    <scope>NUCLEOTIDE SEQUENCE</scope>
    <source>
        <strain evidence="2">Hsosn_3</strain>
        <tissue evidence="2">Leaf</tissue>
    </source>
</reference>
<keyword evidence="3" id="KW-1185">Reference proteome</keyword>
<keyword evidence="1" id="KW-1133">Transmembrane helix</keyword>
<dbReference type="PANTHER" id="PTHR12741">
    <property type="entry name" value="LYST-INTERACTING PROTEIN LIP5 DOPAMINE RESPONSIVE PROTEIN DRG-1"/>
    <property type="match status" value="1"/>
</dbReference>
<evidence type="ECO:0000313" key="3">
    <source>
        <dbReference type="Proteomes" id="UP001237642"/>
    </source>
</evidence>
<evidence type="ECO:0000313" key="2">
    <source>
        <dbReference type="EMBL" id="KAK1388211.1"/>
    </source>
</evidence>
<comment type="caution">
    <text evidence="2">The sequence shown here is derived from an EMBL/GenBank/DDBJ whole genome shotgun (WGS) entry which is preliminary data.</text>
</comment>
<accession>A0AAD8INR9</accession>
<keyword evidence="1" id="KW-0812">Transmembrane</keyword>
<dbReference type="EMBL" id="JAUIZM010000004">
    <property type="protein sequence ID" value="KAK1388211.1"/>
    <property type="molecule type" value="Genomic_DNA"/>
</dbReference>
<feature type="transmembrane region" description="Helical" evidence="1">
    <location>
        <begin position="107"/>
        <end position="128"/>
    </location>
</feature>
<dbReference type="PANTHER" id="PTHR12741:SF106">
    <property type="entry name" value="CALLOSE SYNTHASE 5"/>
    <property type="match status" value="1"/>
</dbReference>
<protein>
    <submittedName>
        <fullName evidence="2">Uncharacterized protein</fullName>
    </submittedName>
</protein>
<evidence type="ECO:0000256" key="1">
    <source>
        <dbReference type="SAM" id="Phobius"/>
    </source>
</evidence>
<gene>
    <name evidence="2" type="ORF">POM88_016389</name>
</gene>
<reference evidence="2" key="1">
    <citation type="submission" date="2023-02" db="EMBL/GenBank/DDBJ databases">
        <title>Genome of toxic invasive species Heracleum sosnowskyi carries increased number of genes despite the absence of recent whole-genome duplications.</title>
        <authorList>
            <person name="Schelkunov M."/>
            <person name="Shtratnikova V."/>
            <person name="Makarenko M."/>
            <person name="Klepikova A."/>
            <person name="Omelchenko D."/>
            <person name="Novikova G."/>
            <person name="Obukhova E."/>
            <person name="Bogdanov V."/>
            <person name="Penin A."/>
            <person name="Logacheva M."/>
        </authorList>
    </citation>
    <scope>NUCLEOTIDE SEQUENCE</scope>
    <source>
        <strain evidence="2">Hsosn_3</strain>
        <tissue evidence="2">Leaf</tissue>
    </source>
</reference>
<dbReference type="GO" id="GO:0005886">
    <property type="term" value="C:plasma membrane"/>
    <property type="evidence" value="ECO:0007669"/>
    <property type="project" value="TreeGrafter"/>
</dbReference>